<sequence length="184" mass="19947">MPAPTTVNGNSAHRHTPKSPCLTPSTMVQPAEPTRQAHNTHERASQPDGAADNSRDFQQVEDYPDREYTLPLTAPDSYRTDKKQDDTLLMPSYSSGTLPFDPYPLLYGPQLLAYPYNLAALPVALNMMAPGGDKVEPLPFLPAIFNYATGPYMGAAPHPLVANTTLYSNGSSGGKKQRDSTSKP</sequence>
<dbReference type="AlphaFoldDB" id="A0AAW0NUP1"/>
<protein>
    <submittedName>
        <fullName evidence="2">Uncharacterized protein</fullName>
    </submittedName>
</protein>
<evidence type="ECO:0000313" key="2">
    <source>
        <dbReference type="EMBL" id="KAK7909826.1"/>
    </source>
</evidence>
<comment type="caution">
    <text evidence="2">The sequence shown here is derived from an EMBL/GenBank/DDBJ whole genome shotgun (WGS) entry which is preliminary data.</text>
</comment>
<name>A0AAW0NUP1_9GOBI</name>
<dbReference type="EMBL" id="JBBPFD010000010">
    <property type="protein sequence ID" value="KAK7909826.1"/>
    <property type="molecule type" value="Genomic_DNA"/>
</dbReference>
<evidence type="ECO:0000256" key="1">
    <source>
        <dbReference type="SAM" id="MobiDB-lite"/>
    </source>
</evidence>
<dbReference type="Proteomes" id="UP001460270">
    <property type="component" value="Unassembled WGS sequence"/>
</dbReference>
<accession>A0AAW0NUP1</accession>
<organism evidence="2 3">
    <name type="scientific">Mugilogobius chulae</name>
    <name type="common">yellowstripe goby</name>
    <dbReference type="NCBI Taxonomy" id="88201"/>
    <lineage>
        <taxon>Eukaryota</taxon>
        <taxon>Metazoa</taxon>
        <taxon>Chordata</taxon>
        <taxon>Craniata</taxon>
        <taxon>Vertebrata</taxon>
        <taxon>Euteleostomi</taxon>
        <taxon>Actinopterygii</taxon>
        <taxon>Neopterygii</taxon>
        <taxon>Teleostei</taxon>
        <taxon>Neoteleostei</taxon>
        <taxon>Acanthomorphata</taxon>
        <taxon>Gobiaria</taxon>
        <taxon>Gobiiformes</taxon>
        <taxon>Gobioidei</taxon>
        <taxon>Gobiidae</taxon>
        <taxon>Gobionellinae</taxon>
        <taxon>Mugilogobius</taxon>
    </lineage>
</organism>
<feature type="compositionally biased region" description="Polar residues" evidence="1">
    <location>
        <begin position="1"/>
        <end position="11"/>
    </location>
</feature>
<keyword evidence="3" id="KW-1185">Reference proteome</keyword>
<evidence type="ECO:0000313" key="3">
    <source>
        <dbReference type="Proteomes" id="UP001460270"/>
    </source>
</evidence>
<proteinExistence type="predicted"/>
<feature type="region of interest" description="Disordered" evidence="1">
    <location>
        <begin position="1"/>
        <end position="86"/>
    </location>
</feature>
<gene>
    <name evidence="2" type="ORF">WMY93_014510</name>
</gene>
<reference evidence="3" key="1">
    <citation type="submission" date="2024-04" db="EMBL/GenBank/DDBJ databases">
        <title>Salinicola lusitanus LLJ914,a marine bacterium isolated from the Okinawa Trough.</title>
        <authorList>
            <person name="Li J."/>
        </authorList>
    </citation>
    <scope>NUCLEOTIDE SEQUENCE [LARGE SCALE GENOMIC DNA]</scope>
</reference>